<dbReference type="AlphaFoldDB" id="A0A811PNS3"/>
<evidence type="ECO:0000313" key="10">
    <source>
        <dbReference type="EMBL" id="CAD6247478.1"/>
    </source>
</evidence>
<dbReference type="Proteomes" id="UP000604825">
    <property type="component" value="Unassembled WGS sequence"/>
</dbReference>
<dbReference type="GO" id="GO:0015267">
    <property type="term" value="F:channel activity"/>
    <property type="evidence" value="ECO:0007669"/>
    <property type="project" value="InterPro"/>
</dbReference>
<dbReference type="PROSITE" id="PS00221">
    <property type="entry name" value="MIP"/>
    <property type="match status" value="1"/>
</dbReference>
<dbReference type="InterPro" id="IPR022357">
    <property type="entry name" value="MIP_CS"/>
</dbReference>
<reference evidence="10" key="1">
    <citation type="submission" date="2020-10" db="EMBL/GenBank/DDBJ databases">
        <authorList>
            <person name="Han B."/>
            <person name="Lu T."/>
            <person name="Zhao Q."/>
            <person name="Huang X."/>
            <person name="Zhao Y."/>
        </authorList>
    </citation>
    <scope>NUCLEOTIDE SEQUENCE</scope>
</reference>
<evidence type="ECO:0000256" key="3">
    <source>
        <dbReference type="ARBA" id="ARBA00022692"/>
    </source>
</evidence>
<dbReference type="InterPro" id="IPR034294">
    <property type="entry name" value="Aquaporin_transptr"/>
</dbReference>
<dbReference type="Pfam" id="PF00230">
    <property type="entry name" value="MIP"/>
    <property type="match status" value="1"/>
</dbReference>
<dbReference type="InterPro" id="IPR000425">
    <property type="entry name" value="MIP"/>
</dbReference>
<feature type="transmembrane region" description="Helical" evidence="9">
    <location>
        <begin position="166"/>
        <end position="184"/>
    </location>
</feature>
<dbReference type="SUPFAM" id="SSF81338">
    <property type="entry name" value="Aquaporin-like"/>
    <property type="match status" value="1"/>
</dbReference>
<feature type="compositionally biased region" description="Basic and acidic residues" evidence="8">
    <location>
        <begin position="15"/>
        <end position="26"/>
    </location>
</feature>
<keyword evidence="3 7" id="KW-0812">Transmembrane</keyword>
<keyword evidence="11" id="KW-1185">Reference proteome</keyword>
<evidence type="ECO:0000256" key="6">
    <source>
        <dbReference type="ARBA" id="ARBA00023136"/>
    </source>
</evidence>
<keyword evidence="4" id="KW-0677">Repeat</keyword>
<accession>A0A811PNS3</accession>
<evidence type="ECO:0000256" key="1">
    <source>
        <dbReference type="ARBA" id="ARBA00004141"/>
    </source>
</evidence>
<feature type="region of interest" description="Disordered" evidence="8">
    <location>
        <begin position="1"/>
        <end position="26"/>
    </location>
</feature>
<feature type="transmembrane region" description="Helical" evidence="9">
    <location>
        <begin position="124"/>
        <end position="146"/>
    </location>
</feature>
<keyword evidence="2 7" id="KW-0813">Transport</keyword>
<dbReference type="OrthoDB" id="3222at2759"/>
<dbReference type="EMBL" id="CAJGYO010000007">
    <property type="protein sequence ID" value="CAD6247478.1"/>
    <property type="molecule type" value="Genomic_DNA"/>
</dbReference>
<name>A0A811PNS3_9POAL</name>
<dbReference type="InterPro" id="IPR023271">
    <property type="entry name" value="Aquaporin-like"/>
</dbReference>
<evidence type="ECO:0000256" key="9">
    <source>
        <dbReference type="SAM" id="Phobius"/>
    </source>
</evidence>
<dbReference type="Gene3D" id="1.20.1080.10">
    <property type="entry name" value="Glycerol uptake facilitator protein"/>
    <property type="match status" value="1"/>
</dbReference>
<feature type="transmembrane region" description="Helical" evidence="9">
    <location>
        <begin position="190"/>
        <end position="209"/>
    </location>
</feature>
<evidence type="ECO:0000256" key="5">
    <source>
        <dbReference type="ARBA" id="ARBA00022989"/>
    </source>
</evidence>
<keyword evidence="6 9" id="KW-0472">Membrane</keyword>
<dbReference type="PRINTS" id="PR00783">
    <property type="entry name" value="MINTRINSICP"/>
</dbReference>
<gene>
    <name evidence="10" type="ORF">NCGR_LOCUS31670</name>
</gene>
<evidence type="ECO:0000256" key="4">
    <source>
        <dbReference type="ARBA" id="ARBA00022737"/>
    </source>
</evidence>
<evidence type="ECO:0000313" key="11">
    <source>
        <dbReference type="Proteomes" id="UP000604825"/>
    </source>
</evidence>
<dbReference type="PANTHER" id="PTHR45724">
    <property type="entry name" value="AQUAPORIN NIP2-1"/>
    <property type="match status" value="1"/>
</dbReference>
<evidence type="ECO:0000256" key="7">
    <source>
        <dbReference type="RuleBase" id="RU000477"/>
    </source>
</evidence>
<comment type="caution">
    <text evidence="10">The sequence shown here is derived from an EMBL/GenBank/DDBJ whole genome shotgun (WGS) entry which is preliminary data.</text>
</comment>
<evidence type="ECO:0000256" key="2">
    <source>
        <dbReference type="ARBA" id="ARBA00022448"/>
    </source>
</evidence>
<dbReference type="PANTHER" id="PTHR45724:SF13">
    <property type="entry name" value="AQUAPORIN NIP1-1-RELATED"/>
    <property type="match status" value="1"/>
</dbReference>
<comment type="subcellular location">
    <subcellularLocation>
        <location evidence="1">Membrane</location>
        <topology evidence="1">Multi-pass membrane protein</topology>
    </subcellularLocation>
</comment>
<comment type="similarity">
    <text evidence="7">Belongs to the MIP/aquaporin (TC 1.A.8) family.</text>
</comment>
<dbReference type="GO" id="GO:0016020">
    <property type="term" value="C:membrane"/>
    <property type="evidence" value="ECO:0007669"/>
    <property type="project" value="UniProtKB-SubCell"/>
</dbReference>
<keyword evidence="5 9" id="KW-1133">Transmembrane helix</keyword>
<proteinExistence type="inferred from homology"/>
<organism evidence="10 11">
    <name type="scientific">Miscanthus lutarioriparius</name>
    <dbReference type="NCBI Taxonomy" id="422564"/>
    <lineage>
        <taxon>Eukaryota</taxon>
        <taxon>Viridiplantae</taxon>
        <taxon>Streptophyta</taxon>
        <taxon>Embryophyta</taxon>
        <taxon>Tracheophyta</taxon>
        <taxon>Spermatophyta</taxon>
        <taxon>Magnoliopsida</taxon>
        <taxon>Liliopsida</taxon>
        <taxon>Poales</taxon>
        <taxon>Poaceae</taxon>
        <taxon>PACMAD clade</taxon>
        <taxon>Panicoideae</taxon>
        <taxon>Andropogonodae</taxon>
        <taxon>Andropogoneae</taxon>
        <taxon>Saccharinae</taxon>
        <taxon>Miscanthus</taxon>
    </lineage>
</organism>
<feature type="transmembrane region" description="Helical" evidence="9">
    <location>
        <begin position="82"/>
        <end position="104"/>
    </location>
</feature>
<evidence type="ECO:0000256" key="8">
    <source>
        <dbReference type="SAM" id="MobiDB-lite"/>
    </source>
</evidence>
<protein>
    <submittedName>
        <fullName evidence="10">Uncharacterized protein</fullName>
    </submittedName>
</protein>
<sequence>MAGGGDHNSQTNGGHDQRAMEEGRKEEYADQGCAAMVVSVPFIQKVRRHYHRGDLRHLLPDVRGLRRGDDQREQERADHVPGVAIVGLAVMVMVYAVGHISGAHFNPAVTFAFATSGRFPWRQLPAYVLAQMLGATLASGTLRLMFGGRHEHFPGTLPTGSEVQSLVIEIIITFYLMFVISGVATDNRAIGELAGLAVGATILLNVLIAG</sequence>